<keyword evidence="1" id="KW-1133">Transmembrane helix</keyword>
<keyword evidence="1" id="KW-0472">Membrane</keyword>
<dbReference type="AlphaFoldDB" id="A0A9D1YBQ7"/>
<name>A0A9D1YBQ7_9FIRM</name>
<evidence type="ECO:0000313" key="3">
    <source>
        <dbReference type="Proteomes" id="UP000823915"/>
    </source>
</evidence>
<gene>
    <name evidence="2" type="ORF">H9838_00205</name>
</gene>
<evidence type="ECO:0000313" key="2">
    <source>
        <dbReference type="EMBL" id="HIY25579.1"/>
    </source>
</evidence>
<proteinExistence type="predicted"/>
<evidence type="ECO:0000256" key="1">
    <source>
        <dbReference type="SAM" id="Phobius"/>
    </source>
</evidence>
<sequence>MNMDVVMEALSIMGKGMLGIFVVIVIIALLVYALTKITSRKKG</sequence>
<feature type="transmembrane region" description="Helical" evidence="1">
    <location>
        <begin position="12"/>
        <end position="34"/>
    </location>
</feature>
<reference evidence="2" key="2">
    <citation type="submission" date="2021-04" db="EMBL/GenBank/DDBJ databases">
        <authorList>
            <person name="Gilroy R."/>
        </authorList>
    </citation>
    <scope>NUCLEOTIDE SEQUENCE</scope>
    <source>
        <strain evidence="2">1282</strain>
    </source>
</reference>
<organism evidence="2 3">
    <name type="scientific">Candidatus Acutalibacter pullistercoris</name>
    <dbReference type="NCBI Taxonomy" id="2838418"/>
    <lineage>
        <taxon>Bacteria</taxon>
        <taxon>Bacillati</taxon>
        <taxon>Bacillota</taxon>
        <taxon>Clostridia</taxon>
        <taxon>Eubacteriales</taxon>
        <taxon>Acutalibacteraceae</taxon>
        <taxon>Acutalibacter</taxon>
    </lineage>
</organism>
<accession>A0A9D1YBQ7</accession>
<reference evidence="2" key="1">
    <citation type="journal article" date="2021" name="PeerJ">
        <title>Extensive microbial diversity within the chicken gut microbiome revealed by metagenomics and culture.</title>
        <authorList>
            <person name="Gilroy R."/>
            <person name="Ravi A."/>
            <person name="Getino M."/>
            <person name="Pursley I."/>
            <person name="Horton D.L."/>
            <person name="Alikhan N.F."/>
            <person name="Baker D."/>
            <person name="Gharbi K."/>
            <person name="Hall N."/>
            <person name="Watson M."/>
            <person name="Adriaenssens E.M."/>
            <person name="Foster-Nyarko E."/>
            <person name="Jarju S."/>
            <person name="Secka A."/>
            <person name="Antonio M."/>
            <person name="Oren A."/>
            <person name="Chaudhuri R.R."/>
            <person name="La Ragione R."/>
            <person name="Hildebrand F."/>
            <person name="Pallen M.J."/>
        </authorList>
    </citation>
    <scope>NUCLEOTIDE SEQUENCE</scope>
    <source>
        <strain evidence="2">1282</strain>
    </source>
</reference>
<dbReference type="Proteomes" id="UP000823915">
    <property type="component" value="Unassembled WGS sequence"/>
</dbReference>
<protein>
    <submittedName>
        <fullName evidence="2">Sodium pump decarboxylase gamma subunit</fullName>
    </submittedName>
</protein>
<keyword evidence="1" id="KW-0812">Transmembrane</keyword>
<comment type="caution">
    <text evidence="2">The sequence shown here is derived from an EMBL/GenBank/DDBJ whole genome shotgun (WGS) entry which is preliminary data.</text>
</comment>
<dbReference type="EMBL" id="DXDU01000005">
    <property type="protein sequence ID" value="HIY25579.1"/>
    <property type="molecule type" value="Genomic_DNA"/>
</dbReference>